<keyword evidence="1" id="KW-0436">Ligase</keyword>
<dbReference type="Gene3D" id="3.30.470.20">
    <property type="entry name" value="ATP-grasp fold, B domain"/>
    <property type="match status" value="1"/>
</dbReference>
<dbReference type="SUPFAM" id="SSF56059">
    <property type="entry name" value="Glutathione synthetase ATP-binding domain-like"/>
    <property type="match status" value="1"/>
</dbReference>
<dbReference type="PANTHER" id="PTHR43585">
    <property type="entry name" value="FUMIPYRROLE BIOSYNTHESIS PROTEIN C"/>
    <property type="match status" value="1"/>
</dbReference>
<dbReference type="PROSITE" id="PS00867">
    <property type="entry name" value="CPSASE_2"/>
    <property type="match status" value="1"/>
</dbReference>
<protein>
    <submittedName>
        <fullName evidence="5">ATP-grasp enzyme-like protein</fullName>
    </submittedName>
</protein>
<feature type="domain" description="ATP-grasp" evidence="4">
    <location>
        <begin position="124"/>
        <end position="313"/>
    </location>
</feature>
<dbReference type="AlphaFoldDB" id="A0A3B0RFU6"/>
<gene>
    <name evidence="5" type="ORF">MNBD_DELTA01-1273</name>
</gene>
<dbReference type="GO" id="GO:0046872">
    <property type="term" value="F:metal ion binding"/>
    <property type="evidence" value="ECO:0007669"/>
    <property type="project" value="InterPro"/>
</dbReference>
<keyword evidence="2" id="KW-0547">Nucleotide-binding</keyword>
<dbReference type="GO" id="GO:0005524">
    <property type="term" value="F:ATP binding"/>
    <property type="evidence" value="ECO:0007669"/>
    <property type="project" value="UniProtKB-KW"/>
</dbReference>
<evidence type="ECO:0000256" key="2">
    <source>
        <dbReference type="ARBA" id="ARBA00022741"/>
    </source>
</evidence>
<reference evidence="5" key="1">
    <citation type="submission" date="2018-06" db="EMBL/GenBank/DDBJ databases">
        <authorList>
            <person name="Zhirakovskaya E."/>
        </authorList>
    </citation>
    <scope>NUCLEOTIDE SEQUENCE</scope>
</reference>
<dbReference type="PANTHER" id="PTHR43585:SF2">
    <property type="entry name" value="ATP-GRASP ENZYME FSQD"/>
    <property type="match status" value="1"/>
</dbReference>
<accession>A0A3B0RFU6</accession>
<dbReference type="EMBL" id="UOEA01000006">
    <property type="protein sequence ID" value="VAV82255.1"/>
    <property type="molecule type" value="Genomic_DNA"/>
</dbReference>
<dbReference type="Pfam" id="PF15632">
    <property type="entry name" value="ATPgrasp_Ter"/>
    <property type="match status" value="1"/>
</dbReference>
<proteinExistence type="predicted"/>
<dbReference type="InterPro" id="IPR005479">
    <property type="entry name" value="CPAse_ATP-bd"/>
</dbReference>
<dbReference type="InterPro" id="IPR011761">
    <property type="entry name" value="ATP-grasp"/>
</dbReference>
<evidence type="ECO:0000256" key="1">
    <source>
        <dbReference type="ARBA" id="ARBA00022598"/>
    </source>
</evidence>
<evidence type="ECO:0000256" key="3">
    <source>
        <dbReference type="ARBA" id="ARBA00022840"/>
    </source>
</evidence>
<organism evidence="5">
    <name type="scientific">hydrothermal vent metagenome</name>
    <dbReference type="NCBI Taxonomy" id="652676"/>
    <lineage>
        <taxon>unclassified sequences</taxon>
        <taxon>metagenomes</taxon>
        <taxon>ecological metagenomes</taxon>
    </lineage>
</organism>
<dbReference type="InterPro" id="IPR052032">
    <property type="entry name" value="ATP-dep_AA_Ligase"/>
</dbReference>
<dbReference type="PROSITE" id="PS50975">
    <property type="entry name" value="ATP_GRASP"/>
    <property type="match status" value="1"/>
</dbReference>
<sequence>MSQKRPRVLVLDGMWNKSLAAVRSLGERGFDVTAAEKTRFATALFSRYATKKLVYPSPTASPDGFMQWLLTELKKSGGYDLVLPTELSTQLLLAKNQDKLKPFVGFPFPGVALTENVHDKGWLMRFAQERGYPTPETIYTDESSDIGELIKKISCPLVIKPRESSGSRGIEYVNKREDFEESFARVHKSYPYPIIQEYIPPATDGSGGFGVGALFNYDHEPRASFVYKRLREYPVSGGPSTLRESVRYDELREIAIGILKELKWVGPAMVEFKIDPRDGSPKLLEINPRLWGSLKLAILSGVDFPYLLYKLAADGDVKAVTDYRVGVRCRWLIPGDLMHLLSAKKNMKNLLDFLRPSDGDDILSLKDPMPILGRFSSLFPFLLDKEMRRLLFR</sequence>
<keyword evidence="3" id="KW-0067">ATP-binding</keyword>
<evidence type="ECO:0000313" key="5">
    <source>
        <dbReference type="EMBL" id="VAV82255.1"/>
    </source>
</evidence>
<evidence type="ECO:0000259" key="4">
    <source>
        <dbReference type="PROSITE" id="PS50975"/>
    </source>
</evidence>
<name>A0A3B0RFU6_9ZZZZ</name>
<dbReference type="Gene3D" id="3.30.1490.20">
    <property type="entry name" value="ATP-grasp fold, A domain"/>
    <property type="match status" value="1"/>
</dbReference>
<dbReference type="InterPro" id="IPR013815">
    <property type="entry name" value="ATP_grasp_subdomain_1"/>
</dbReference>
<dbReference type="GO" id="GO:0016874">
    <property type="term" value="F:ligase activity"/>
    <property type="evidence" value="ECO:0007669"/>
    <property type="project" value="UniProtKB-KW"/>
</dbReference>